<comment type="caution">
    <text evidence="6">The sequence shown here is derived from an EMBL/GenBank/DDBJ whole genome shotgun (WGS) entry which is preliminary data.</text>
</comment>
<evidence type="ECO:0000313" key="7">
    <source>
        <dbReference type="Proteomes" id="UP001156614"/>
    </source>
</evidence>
<dbReference type="InterPro" id="IPR025103">
    <property type="entry name" value="DUF4011"/>
</dbReference>
<dbReference type="Proteomes" id="UP001156614">
    <property type="component" value="Unassembled WGS sequence"/>
</dbReference>
<organism evidence="6 7">
    <name type="scientific">Gluconobacter cerinus</name>
    <dbReference type="NCBI Taxonomy" id="38307"/>
    <lineage>
        <taxon>Bacteria</taxon>
        <taxon>Pseudomonadati</taxon>
        <taxon>Pseudomonadota</taxon>
        <taxon>Alphaproteobacteria</taxon>
        <taxon>Acetobacterales</taxon>
        <taxon>Acetobacteraceae</taxon>
        <taxon>Gluconobacter</taxon>
    </lineage>
</organism>
<gene>
    <name evidence="6" type="ORF">GCM10007867_26190</name>
</gene>
<dbReference type="InterPro" id="IPR047187">
    <property type="entry name" value="SF1_C_Upf1"/>
</dbReference>
<evidence type="ECO:0000259" key="2">
    <source>
        <dbReference type="Pfam" id="PF11784"/>
    </source>
</evidence>
<evidence type="ECO:0000259" key="4">
    <source>
        <dbReference type="Pfam" id="PF13087"/>
    </source>
</evidence>
<keyword evidence="6" id="KW-0347">Helicase</keyword>
<dbReference type="InterPro" id="IPR041679">
    <property type="entry name" value="DNA2/NAM7-like_C"/>
</dbReference>
<dbReference type="EMBL" id="BSNU01000005">
    <property type="protein sequence ID" value="GLQ63773.1"/>
    <property type="molecule type" value="Genomic_DNA"/>
</dbReference>
<dbReference type="GO" id="GO:0004386">
    <property type="term" value="F:helicase activity"/>
    <property type="evidence" value="ECO:0007669"/>
    <property type="project" value="UniProtKB-KW"/>
</dbReference>
<sequence length="2003" mass="221815">MTDSSPDTEIMSEGVDLVSVEAIECAGDVVDAEREEGATSEPIAEDIVELTVVVRESVSSALWENSVPVLLELAVRNLANRDLSDVEITLHSKPGVLRTTSWRLQSLGMGQFRALERLDVELDGAYLASLSEATRAEAHFTVSEVQPDGARATLLERVLPLTVRCRSEWGGLQGLPDLLAAFVLPNDPAVAKILRSASLLLQETGHSGSLEGYQGGRKRAWEQAQAIWCAIAGLNITYVSPPASFVEAGQRVRLPTQIVEDRLATCLDTALLFASCLEAVGLRPLLIMLKGHAFAGLWLSREQSGTSVIQDLPGLRNRVALDDVCVFETTLVTAASCPDFAKACERGLAQLQDDSEDSKFEEVIDVHRARLRRIRPLSSLVPNTDPAESDDVETSATPQLKAAPDLREALGDHENEETPESRLDRWCKRLLDISGRSRLLNLPRSEKQIIEICCADPGRLEDRLAEMRGGERKPALRLRARPELMDGSDPRSAALHQQRHHDDQHRAIAAEALEHGELLVARDEAGLQSALTEIYRKARAAAQEGGANTLFLTLGELVWEPRGRDRKARAPLILVPVILERSSINAPFRLRAHTDESRVNGSLLEVLRQDFAMRFPELEGELPQDEAGLDVARIFHIFRAKIRQLPQWEVQERVSLTTLSFAKFLMWKDLQERRDALRINPVASRLLDGVSESDDTGSGFPTALFEGQKSLDNALDEASLLCPMEADSSQLTAVARAAAGENFVLIGPPGTGKSQTIANIIADTLGRGKTVLFVAEKRTALEVVRNRLRSVGLSEFCLDLFSPQAGRGAVLEQFQQVQLVREEFSTAEWTSAQSRLMAVRQDLNAYVQDLHKRWNNGWTPYQAIGVVLEADRNGTYPLALKWSAPDAHAEADWESLKNAASLLAGLYERFGRDALSPQLSGIEQEEWTSRWQDQILQQSQALRGQIDALSQATDDLCRVLGLTGTDRSLAQLHRLQSFCALLYRPEAAWGAWALSEDAHDKAQVVLAEKERIARHCTLEQGLAVRWSDAKTLPLEDLHREWKESEDKWLLSRRSAQKAVRRRLEASAKSVLPDDLSDELSRLLELSALERDLKEAPHREVVGSLWSDVTTDFEKIEAALLWGTEIRTALASCVPDLAGLLSVRRQIRELLTEGRDLLAESGPVGLKITGFRKALSAAEESLSLLADLAESPCLAIEPDGEDWLLRLSQHLTGWLEQGKNLRDWCAWRKACHTAERLGLGPLVEALVAERVAPKELQSVLTAAYARWWLAAAVDEQPRLRGFVAAAHEEQIERFKTWDGDAANLAGRLIRARLSGNIPAQDVRRQDSQYVMIHREAQKKARHMPIRQLAAAAPRAVRALTPCFMMSPLSVAQYLPPDSEPFDLVIFDEASQIPTWDAIGAIGRGRQVIVVGDPKQLPPTSFFARSENEDEDGELCDMESILDECRAAGVPEITLKWHYRSRHESLIAFSNSQYYGGDLITFPSNVTQDRAVSFQFVEGGNYQRGGSRTNPAEARAVADAVVRHLKTAREKSVGVVTFNGEQQTLITDLLEKAQMEDSSLVPFFSEECPEPVLIRNLENVQGEERDVMFFSLTYAPELKGAPYVSFGPLNRAGGERRLNVAVTRAREKLVVFGSLRAEQIDPSRSSAEGVLHLRKFLTFAEHGAGALAGLHQGSVGEEESRFELEVSALLRQRGWDVRPQIGVSRFRIDLGVVDSDMPGSFLAGVECDGATYHRSATARDRDRLRQAVLENLGWVIFRVWSTDWWLNANREVERLDQALKLRLEAVRESRLSLPVEEPDTEVQEVPETESAFVEEPSLYAGFVPHDTSAIVAAPYIPEDDSEEALSAQPDAARFADDDYLPVLQSLIQQALCEKGVLHETALIQKIARQHGFARAGRQIRERVLTAIPDGVGKTTEDAGTFFWETEDVVCNPETVLKRDSGESVDPAQVPMSVLMALAKEQQDKGLGEEEGIGEMRKACGLGRIGAASRLRFHDAWLSAAANIEN</sequence>
<dbReference type="PANTHER" id="PTHR10887">
    <property type="entry name" value="DNA2/NAM7 HELICASE FAMILY"/>
    <property type="match status" value="1"/>
</dbReference>
<feature type="domain" description="DUF3320" evidence="2">
    <location>
        <begin position="1851"/>
        <end position="1899"/>
    </location>
</feature>
<feature type="region of interest" description="Disordered" evidence="1">
    <location>
        <begin position="379"/>
        <end position="403"/>
    </location>
</feature>
<dbReference type="PANTHER" id="PTHR10887:SF495">
    <property type="entry name" value="HELICASE SENATAXIN ISOFORM X1-RELATED"/>
    <property type="match status" value="1"/>
</dbReference>
<dbReference type="Pfam" id="PF13086">
    <property type="entry name" value="AAA_11"/>
    <property type="match status" value="1"/>
</dbReference>
<dbReference type="InterPro" id="IPR049468">
    <property type="entry name" value="Restrct_endonuc-II-like_dom"/>
</dbReference>
<name>A0AAV5NHE7_9PROT</name>
<evidence type="ECO:0000313" key="6">
    <source>
        <dbReference type="EMBL" id="GLQ63773.1"/>
    </source>
</evidence>
<dbReference type="Gene3D" id="3.40.50.300">
    <property type="entry name" value="P-loop containing nucleotide triphosphate hydrolases"/>
    <property type="match status" value="3"/>
</dbReference>
<dbReference type="InterPro" id="IPR011335">
    <property type="entry name" value="Restrct_endonuc-II-like"/>
</dbReference>
<dbReference type="CDD" id="cd18808">
    <property type="entry name" value="SF1_C_Upf1"/>
    <property type="match status" value="1"/>
</dbReference>
<reference evidence="7" key="1">
    <citation type="journal article" date="2019" name="Int. J. Syst. Evol. Microbiol.">
        <title>The Global Catalogue of Microorganisms (GCM) 10K type strain sequencing project: providing services to taxonomists for standard genome sequencing and annotation.</title>
        <authorList>
            <consortium name="The Broad Institute Genomics Platform"/>
            <consortium name="The Broad Institute Genome Sequencing Center for Infectious Disease"/>
            <person name="Wu L."/>
            <person name="Ma J."/>
        </authorList>
    </citation>
    <scope>NUCLEOTIDE SEQUENCE [LARGE SCALE GENOMIC DNA]</scope>
    <source>
        <strain evidence="7">NBRC 3267</strain>
    </source>
</reference>
<dbReference type="InterPro" id="IPR021754">
    <property type="entry name" value="DUF3320"/>
</dbReference>
<dbReference type="InterPro" id="IPR041677">
    <property type="entry name" value="DNA2/NAM7_AAA_11"/>
</dbReference>
<accession>A0AAV5NHE7</accession>
<keyword evidence="6" id="KW-0067">ATP-binding</keyword>
<feature type="domain" description="DNA2/NAM7 helicase-like C-terminal" evidence="4">
    <location>
        <begin position="1438"/>
        <end position="1632"/>
    </location>
</feature>
<keyword evidence="6" id="KW-0547">Nucleotide-binding</keyword>
<feature type="domain" description="DNA2/NAM7 helicase helicase" evidence="3">
    <location>
        <begin position="1378"/>
        <end position="1419"/>
    </location>
</feature>
<keyword evidence="6" id="KW-0378">Hydrolase</keyword>
<protein>
    <submittedName>
        <fullName evidence="6">DNA helicase</fullName>
    </submittedName>
</protein>
<dbReference type="Pfam" id="PF18741">
    <property type="entry name" value="MTES_1575"/>
    <property type="match status" value="1"/>
</dbReference>
<dbReference type="Pfam" id="PF13087">
    <property type="entry name" value="AAA_12"/>
    <property type="match status" value="1"/>
</dbReference>
<dbReference type="InterPro" id="IPR027417">
    <property type="entry name" value="P-loop_NTPase"/>
</dbReference>
<dbReference type="Pfam" id="PF13195">
    <property type="entry name" value="DUF4011"/>
    <property type="match status" value="1"/>
</dbReference>
<dbReference type="InterPro" id="IPR045055">
    <property type="entry name" value="DNA2/NAM7-like"/>
</dbReference>
<dbReference type="RefSeq" id="WP_099213282.1">
    <property type="nucleotide sequence ID" value="NZ_BEWM01000006.1"/>
</dbReference>
<feature type="domain" description="Restriction endonuclease type II-like" evidence="5">
    <location>
        <begin position="1680"/>
        <end position="1777"/>
    </location>
</feature>
<proteinExistence type="predicted"/>
<dbReference type="FunFam" id="3.40.50.300:FF:002063">
    <property type="entry name" value="DNA helicase related protein"/>
    <property type="match status" value="1"/>
</dbReference>
<dbReference type="FunFam" id="3.40.960.10:FF:000002">
    <property type="entry name" value="DNA helicase related protein"/>
    <property type="match status" value="1"/>
</dbReference>
<evidence type="ECO:0000259" key="3">
    <source>
        <dbReference type="Pfam" id="PF13086"/>
    </source>
</evidence>
<dbReference type="Gene3D" id="3.40.960.10">
    <property type="entry name" value="VSR Endonuclease"/>
    <property type="match status" value="1"/>
</dbReference>
<evidence type="ECO:0000256" key="1">
    <source>
        <dbReference type="SAM" id="MobiDB-lite"/>
    </source>
</evidence>
<dbReference type="SUPFAM" id="SSF52540">
    <property type="entry name" value="P-loop containing nucleoside triphosphate hydrolases"/>
    <property type="match status" value="1"/>
</dbReference>
<evidence type="ECO:0000259" key="5">
    <source>
        <dbReference type="Pfam" id="PF18741"/>
    </source>
</evidence>
<dbReference type="Pfam" id="PF11784">
    <property type="entry name" value="DUF3320"/>
    <property type="match status" value="1"/>
</dbReference>
<keyword evidence="7" id="KW-1185">Reference proteome</keyword>
<dbReference type="SUPFAM" id="SSF52980">
    <property type="entry name" value="Restriction endonuclease-like"/>
    <property type="match status" value="1"/>
</dbReference>